<dbReference type="SUPFAM" id="SSF47336">
    <property type="entry name" value="ACP-like"/>
    <property type="match status" value="1"/>
</dbReference>
<dbReference type="STRING" id="1484053.SAMN05444274_10524"/>
<gene>
    <name evidence="2" type="ORF">SAMN05444274_10524</name>
</gene>
<feature type="domain" description="Carrier" evidence="1">
    <location>
        <begin position="1"/>
        <end position="78"/>
    </location>
</feature>
<dbReference type="PROSITE" id="PS50075">
    <property type="entry name" value="CARRIER"/>
    <property type="match status" value="1"/>
</dbReference>
<dbReference type="InterPro" id="IPR036736">
    <property type="entry name" value="ACP-like_sf"/>
</dbReference>
<dbReference type="RefSeq" id="WP_073001780.1">
    <property type="nucleotide sequence ID" value="NZ_FQUM01000005.1"/>
</dbReference>
<reference evidence="2 3" key="1">
    <citation type="submission" date="2016-11" db="EMBL/GenBank/DDBJ databases">
        <authorList>
            <person name="Jaros S."/>
            <person name="Januszkiewicz K."/>
            <person name="Wedrychowicz H."/>
        </authorList>
    </citation>
    <scope>NUCLEOTIDE SEQUENCE [LARGE SCALE GENOMIC DNA]</scope>
    <source>
        <strain evidence="2 3">DSM 26910</strain>
    </source>
</reference>
<dbReference type="OrthoDB" id="9811033at2"/>
<dbReference type="Proteomes" id="UP000184164">
    <property type="component" value="Unassembled WGS sequence"/>
</dbReference>
<dbReference type="InterPro" id="IPR009081">
    <property type="entry name" value="PP-bd_ACP"/>
</dbReference>
<evidence type="ECO:0000259" key="1">
    <source>
        <dbReference type="PROSITE" id="PS50075"/>
    </source>
</evidence>
<keyword evidence="3" id="KW-1185">Reference proteome</keyword>
<sequence>MTREEIVEKTLDTFRNVFGEVDGLTEQTSADDIGKWDSLNHVILIQELEKAFDMKFDLFEIIEIRDVAGIVNYIFANGK</sequence>
<dbReference type="EMBL" id="FQUM01000005">
    <property type="protein sequence ID" value="SHF38706.1"/>
    <property type="molecule type" value="Genomic_DNA"/>
</dbReference>
<protein>
    <submittedName>
        <fullName evidence="2">Acyl carrier protein</fullName>
    </submittedName>
</protein>
<dbReference type="Gene3D" id="1.10.1200.10">
    <property type="entry name" value="ACP-like"/>
    <property type="match status" value="1"/>
</dbReference>
<accession>A0A1M5B8H4</accession>
<proteinExistence type="predicted"/>
<evidence type="ECO:0000313" key="3">
    <source>
        <dbReference type="Proteomes" id="UP000184164"/>
    </source>
</evidence>
<evidence type="ECO:0000313" key="2">
    <source>
        <dbReference type="EMBL" id="SHF38706.1"/>
    </source>
</evidence>
<organism evidence="2 3">
    <name type="scientific">Mariniphaga anaerophila</name>
    <dbReference type="NCBI Taxonomy" id="1484053"/>
    <lineage>
        <taxon>Bacteria</taxon>
        <taxon>Pseudomonadati</taxon>
        <taxon>Bacteroidota</taxon>
        <taxon>Bacteroidia</taxon>
        <taxon>Marinilabiliales</taxon>
        <taxon>Prolixibacteraceae</taxon>
        <taxon>Mariniphaga</taxon>
    </lineage>
</organism>
<dbReference type="AlphaFoldDB" id="A0A1M5B8H4"/>
<name>A0A1M5B8H4_9BACT</name>